<dbReference type="PANTHER" id="PTHR18964:SF149">
    <property type="entry name" value="BIFUNCTIONAL UDP-N-ACETYLGLUCOSAMINE 2-EPIMERASE_N-ACETYLMANNOSAMINE KINASE"/>
    <property type="match status" value="1"/>
</dbReference>
<dbReference type="AlphaFoldDB" id="A0A938BK98"/>
<comment type="caution">
    <text evidence="2">The sequence shown here is derived from an EMBL/GenBank/DDBJ whole genome shotgun (WGS) entry which is preliminary data.</text>
</comment>
<name>A0A938BK98_9BACT</name>
<dbReference type="EMBL" id="VGJX01000843">
    <property type="protein sequence ID" value="MBM3276062.1"/>
    <property type="molecule type" value="Genomic_DNA"/>
</dbReference>
<evidence type="ECO:0000313" key="3">
    <source>
        <dbReference type="Proteomes" id="UP000703893"/>
    </source>
</evidence>
<dbReference type="Gene3D" id="3.30.420.40">
    <property type="match status" value="2"/>
</dbReference>
<dbReference type="Proteomes" id="UP000703893">
    <property type="component" value="Unassembled WGS sequence"/>
</dbReference>
<organism evidence="2 3">
    <name type="scientific">Candidatus Tanganyikabacteria bacterium</name>
    <dbReference type="NCBI Taxonomy" id="2961651"/>
    <lineage>
        <taxon>Bacteria</taxon>
        <taxon>Bacillati</taxon>
        <taxon>Candidatus Sericytochromatia</taxon>
        <taxon>Candidatus Tanganyikabacteria</taxon>
    </lineage>
</organism>
<dbReference type="SUPFAM" id="SSF53067">
    <property type="entry name" value="Actin-like ATPase domain"/>
    <property type="match status" value="1"/>
</dbReference>
<evidence type="ECO:0000313" key="2">
    <source>
        <dbReference type="EMBL" id="MBM3276062.1"/>
    </source>
</evidence>
<reference evidence="2 3" key="1">
    <citation type="submission" date="2019-03" db="EMBL/GenBank/DDBJ databases">
        <title>Lake Tanganyika Metagenome-Assembled Genomes (MAGs).</title>
        <authorList>
            <person name="Tran P."/>
        </authorList>
    </citation>
    <scope>NUCLEOTIDE SEQUENCE [LARGE SCALE GENOMIC DNA]</scope>
    <source>
        <strain evidence="2">K_DeepCast_65m_m2_236</strain>
    </source>
</reference>
<dbReference type="InterPro" id="IPR043129">
    <property type="entry name" value="ATPase_NBD"/>
</dbReference>
<proteinExistence type="inferred from homology"/>
<dbReference type="PROSITE" id="PS01125">
    <property type="entry name" value="ROK"/>
    <property type="match status" value="1"/>
</dbReference>
<evidence type="ECO:0000256" key="1">
    <source>
        <dbReference type="ARBA" id="ARBA00006479"/>
    </source>
</evidence>
<dbReference type="InterPro" id="IPR000600">
    <property type="entry name" value="ROK"/>
</dbReference>
<dbReference type="PANTHER" id="PTHR18964">
    <property type="entry name" value="ROK (REPRESSOR, ORF, KINASE) FAMILY"/>
    <property type="match status" value="1"/>
</dbReference>
<dbReference type="CDD" id="cd24068">
    <property type="entry name" value="ASKHA_NBD_ROK_FnNanK-like"/>
    <property type="match status" value="1"/>
</dbReference>
<comment type="similarity">
    <text evidence="1">Belongs to the ROK (NagC/XylR) family.</text>
</comment>
<dbReference type="Pfam" id="PF00480">
    <property type="entry name" value="ROK"/>
    <property type="match status" value="1"/>
</dbReference>
<protein>
    <submittedName>
        <fullName evidence="2">ROK family protein</fullName>
    </submittedName>
</protein>
<dbReference type="InterPro" id="IPR049874">
    <property type="entry name" value="ROK_cs"/>
</dbReference>
<gene>
    <name evidence="2" type="ORF">FJZ00_12995</name>
</gene>
<accession>A0A938BK98</accession>
<sequence length="322" mass="32657">MPVAIGLDIGGTKILGGLVDSAGRVLHEVRVATPAEDGADGIMAALAEAAGQVRQFAATQGETPVGIGVSSAGHVVWETGQVVDGTPNVPGWAGMRVAENLTRATGMAACCDNDGNAAAFGEAWVGAGRSCKAIVAITLGTGFGAGIFDRGHMLRGSRGGGAELGHLIVVPDGRPCNCGQSGCVEAYVSGTALAKQARSLWGPQAGSPLVFERAAEGDGQALELVDEFARMLALTMVSIFNLADPDLILIGGGIAAQEGLFLPAVRRRVTRYLGGKRFSADQIRLAQLGQNAGMIGAAGQALARFGVAASPVEDHAVVDTTS</sequence>